<evidence type="ECO:0000313" key="1">
    <source>
        <dbReference type="Proteomes" id="UP000694904"/>
    </source>
</evidence>
<keyword evidence="1" id="KW-1185">Reference proteome</keyword>
<gene>
    <name evidence="2" type="primary">LOC108612237</name>
</gene>
<dbReference type="Proteomes" id="UP000694904">
    <property type="component" value="Chromosome 4"/>
</dbReference>
<evidence type="ECO:0000313" key="2">
    <source>
        <dbReference type="RefSeq" id="XP_017860604.1"/>
    </source>
</evidence>
<protein>
    <submittedName>
        <fullName evidence="2">Uncharacterized protein LOC108612237</fullName>
    </submittedName>
</protein>
<organism evidence="1 2">
    <name type="scientific">Drosophila arizonae</name>
    <name type="common">Fruit fly</name>
    <dbReference type="NCBI Taxonomy" id="7263"/>
    <lineage>
        <taxon>Eukaryota</taxon>
        <taxon>Metazoa</taxon>
        <taxon>Ecdysozoa</taxon>
        <taxon>Arthropoda</taxon>
        <taxon>Hexapoda</taxon>
        <taxon>Insecta</taxon>
        <taxon>Pterygota</taxon>
        <taxon>Neoptera</taxon>
        <taxon>Endopterygota</taxon>
        <taxon>Diptera</taxon>
        <taxon>Brachycera</taxon>
        <taxon>Muscomorpha</taxon>
        <taxon>Ephydroidea</taxon>
        <taxon>Drosophilidae</taxon>
        <taxon>Drosophila</taxon>
    </lineage>
</organism>
<name>A0ABM1P068_DROAR</name>
<sequence length="193" mass="22312">MFSTAPRGSYIDERICRTYCKDVLLANWQELRLGSQELNNCVTPGLNRVDACIRHKSEAQDSYVPPHTLEEPSQTKRQFLGARNESLHNFKCNRSSQLCFKLDEDMVNNYTTTYNIMFDILPKQAKEKAKMPESASIVPSRPEQRDLMLSYGNRTKTGSRCRLMADMYLDKLQRLQTTYAAEYERYATGLSDK</sequence>
<accession>A0ABM1P068</accession>
<reference evidence="1" key="1">
    <citation type="journal article" date="1997" name="Nucleic Acids Res.">
        <title>tRNAscan-SE: a program for improved detection of transfer RNA genes in genomic sequence.</title>
        <authorList>
            <person name="Lowe T.M."/>
            <person name="Eddy S.R."/>
        </authorList>
    </citation>
    <scope>NUCLEOTIDE SEQUENCE [LARGE SCALE GENOMIC DNA]</scope>
</reference>
<reference evidence="1" key="2">
    <citation type="journal article" date="2016" name="G3 (Bethesda)">
        <title>Genome Evolution in Three Species of Cactophilic Drosophila.</title>
        <authorList>
            <person name="Sanchez-Flores A."/>
            <person name="Penazola F."/>
            <person name="Carpinteyro-Ponce J."/>
            <person name="Nazario-Yepiz N."/>
            <person name="Abreu-Goodger C."/>
            <person name="Machado C.A."/>
            <person name="Markow T.A."/>
        </authorList>
    </citation>
    <scope>NUCLEOTIDE SEQUENCE [LARGE SCALE GENOMIC DNA]</scope>
</reference>
<proteinExistence type="predicted"/>
<dbReference type="RefSeq" id="XP_017860604.1">
    <property type="nucleotide sequence ID" value="XM_018005115.1"/>
</dbReference>
<reference evidence="2" key="3">
    <citation type="submission" date="2025-08" db="UniProtKB">
        <authorList>
            <consortium name="RefSeq"/>
        </authorList>
    </citation>
    <scope>IDENTIFICATION</scope>
    <source>
        <tissue evidence="2">Whole organism</tissue>
    </source>
</reference>
<dbReference type="GeneID" id="108612237"/>